<keyword evidence="4" id="KW-1185">Reference proteome</keyword>
<accession>F7ZEI1</accession>
<evidence type="ECO:0008006" key="5">
    <source>
        <dbReference type="Google" id="ProtNLM"/>
    </source>
</evidence>
<dbReference type="EMBL" id="CP002623">
    <property type="protein sequence ID" value="AEI95877.1"/>
    <property type="molecule type" value="Genomic_DNA"/>
</dbReference>
<feature type="transmembrane region" description="Helical" evidence="2">
    <location>
        <begin position="143"/>
        <end position="162"/>
    </location>
</feature>
<feature type="transmembrane region" description="Helical" evidence="2">
    <location>
        <begin position="110"/>
        <end position="131"/>
    </location>
</feature>
<proteinExistence type="predicted"/>
<dbReference type="HOGENOM" id="CLU_1165151_0_0_5"/>
<evidence type="ECO:0000256" key="2">
    <source>
        <dbReference type="SAM" id="Phobius"/>
    </source>
</evidence>
<dbReference type="Proteomes" id="UP000001353">
    <property type="component" value="Chromosome"/>
</dbReference>
<feature type="transmembrane region" description="Helical" evidence="2">
    <location>
        <begin position="174"/>
        <end position="196"/>
    </location>
</feature>
<dbReference type="KEGG" id="rli:RLO149_c039760"/>
<feature type="region of interest" description="Disordered" evidence="1">
    <location>
        <begin position="212"/>
        <end position="238"/>
    </location>
</feature>
<dbReference type="AlphaFoldDB" id="F7ZEI1"/>
<keyword evidence="2" id="KW-0472">Membrane</keyword>
<name>F7ZEI1_ROSLO</name>
<reference evidence="3 4" key="1">
    <citation type="journal article" date="2011" name="BMC Genomics">
        <title>Comparative genome analysis and genome-guided physiological analysis of Roseobacter litoralis.</title>
        <authorList>
            <person name="Kalhoefer D."/>
            <person name="Thole S."/>
            <person name="Voget S."/>
            <person name="Lehmann R."/>
            <person name="Liesegang H."/>
            <person name="Wollher A."/>
            <person name="Daniel R."/>
            <person name="Simon M."/>
            <person name="Brinkhoff T."/>
        </authorList>
    </citation>
    <scope>NUCLEOTIDE SEQUENCE [LARGE SCALE GENOMIC DNA]</scope>
    <source>
        <strain evidence="4">ATCC 49566 / DSM 6996 / JCM 21268 / NBRC 15278 / OCh 149</strain>
    </source>
</reference>
<keyword evidence="2" id="KW-0812">Transmembrane</keyword>
<feature type="transmembrane region" description="Helical" evidence="2">
    <location>
        <begin position="85"/>
        <end position="104"/>
    </location>
</feature>
<evidence type="ECO:0000313" key="3">
    <source>
        <dbReference type="EMBL" id="AEI95877.1"/>
    </source>
</evidence>
<gene>
    <name evidence="3" type="ordered locus">RLO149_c039760</name>
</gene>
<sequence length="238" mass="25297">MPRRWKDALSSVTLGLATIPLLIWLRHRTRGGRLSVYKFCILAILGAAARSDRCGGLPVCAGRRFVSGSGFSAVLLKEHVSASRVFGALIMFGGLSMLVGVETTGAHKNWLVGTGLFVAAGIIWGGCTVLLRLWQVPLFEGTSVIASFGVMFAVLALGPAAWPSLNEISTAMLFTQIVMQVIVGGILSVIALVAALQRLTAQTAACKHGRGRVQEGSSASGAYPRQSMHVPDYRCRSQ</sequence>
<evidence type="ECO:0000313" key="4">
    <source>
        <dbReference type="Proteomes" id="UP000001353"/>
    </source>
</evidence>
<keyword evidence="2" id="KW-1133">Transmembrane helix</keyword>
<protein>
    <recommendedName>
        <fullName evidence="5">EamA domain-containing protein</fullName>
    </recommendedName>
</protein>
<evidence type="ECO:0000256" key="1">
    <source>
        <dbReference type="SAM" id="MobiDB-lite"/>
    </source>
</evidence>
<organism evidence="3 4">
    <name type="scientific">Roseobacter litoralis (strain ATCC 49566 / DSM 6996 / JCM 21268 / NBRC 15278 / OCh 149)</name>
    <dbReference type="NCBI Taxonomy" id="391595"/>
    <lineage>
        <taxon>Bacteria</taxon>
        <taxon>Pseudomonadati</taxon>
        <taxon>Pseudomonadota</taxon>
        <taxon>Alphaproteobacteria</taxon>
        <taxon>Rhodobacterales</taxon>
        <taxon>Roseobacteraceae</taxon>
        <taxon>Roseobacter</taxon>
    </lineage>
</organism>